<keyword evidence="1" id="KW-0472">Membrane</keyword>
<feature type="transmembrane region" description="Helical" evidence="1">
    <location>
        <begin position="156"/>
        <end position="174"/>
    </location>
</feature>
<feature type="transmembrane region" description="Helical" evidence="1">
    <location>
        <begin position="214"/>
        <end position="233"/>
    </location>
</feature>
<sequence>MGIFIVAVFFRGHTYYTSGDDVTPLSPAALYNFQPFFSNAKGGQVASIPSSLVSFIIFNIYANPFMFATQKYGEIASYIFYFTLGNFGLLSLIHNYYDLNNQDIKKTATAGLATLLFYNTNQGIGQVMGINSSMVPIFGVFPWILYLLYLDFKEKSAIKAFAYGLMAILLYYIFIANTYFIIVNIPLAFLLALFAVFLALFLRGQPTKIKILRLGQLVAILAIIAYPYIFGLIKVTAPAFASALTSKNIQLALGHYYVRGYQGDLVKTLTLTYTSNITTLPPSIYKYLGTAPYYNSHLITILGSTITLLVFTPLLLSKPKREPMFFYFTFLLTTAWFSAPYILPYYINFVSRIEILWSLNIPEAVFPYPLSISATLLVAYAATKILLEKKSRKIITTLIITLLVFSLALNAYPVSTKSGGGFSLPQPVYETSTIIGSSHIFNPRVMIAPSSFLYLWYNWSAYGDGQYVGAGFWDTLIKGDTFGYYQGYPPLVAFTTLYQANMSNPTLYANALKLLGINYVIYTNTSVQRTLTYGGLAAQIPTLTNEDLEQLNTTIASSSQSILLNYEGFTLYYYSNATLCYVPKQIVLSSQAENPISNATALSTIYRVLSLKNEWENTAVIYPNPQVQEFLDTTTDNTTLYYPYPIGQPAKIIQIKGISPEQFECIIKGVTKSILPIIVRYPYNSLGNYKNVNLKGENITLFPLAILPANYGSATLILFNVTREGNYTMNFNLKPPMDTIGYLYYYSEGIDIFVLILLTFTIIILKTRRLRISKYTNAQGL</sequence>
<feature type="transmembrane region" description="Helical" evidence="1">
    <location>
        <begin position="699"/>
        <end position="722"/>
    </location>
</feature>
<feature type="transmembrane region" description="Helical" evidence="1">
    <location>
        <begin position="297"/>
        <end position="316"/>
    </location>
</feature>
<dbReference type="Proteomes" id="UP000242015">
    <property type="component" value="Unassembled WGS sequence"/>
</dbReference>
<gene>
    <name evidence="2" type="ORF">B9Q04_04970</name>
</gene>
<protein>
    <submittedName>
        <fullName evidence="2">Uncharacterized protein</fullName>
    </submittedName>
</protein>
<feature type="transmembrane region" description="Helical" evidence="1">
    <location>
        <begin position="43"/>
        <end position="63"/>
    </location>
</feature>
<feature type="transmembrane region" description="Helical" evidence="1">
    <location>
        <begin position="124"/>
        <end position="149"/>
    </location>
</feature>
<evidence type="ECO:0000313" key="2">
    <source>
        <dbReference type="EMBL" id="PSO08554.1"/>
    </source>
</evidence>
<feature type="transmembrane region" description="Helical" evidence="1">
    <location>
        <begin position="75"/>
        <end position="97"/>
    </location>
</feature>
<accession>A0A2R6CCC9</accession>
<keyword evidence="1" id="KW-0812">Transmembrane</keyword>
<feature type="transmembrane region" description="Helical" evidence="1">
    <location>
        <begin position="742"/>
        <end position="765"/>
    </location>
</feature>
<name>A0A2R6CCC9_9ARCH</name>
<dbReference type="EMBL" id="NEXF01000075">
    <property type="protein sequence ID" value="PSO08554.1"/>
    <property type="molecule type" value="Genomic_DNA"/>
</dbReference>
<evidence type="ECO:0000256" key="1">
    <source>
        <dbReference type="SAM" id="Phobius"/>
    </source>
</evidence>
<evidence type="ECO:0000313" key="3">
    <source>
        <dbReference type="Proteomes" id="UP000242015"/>
    </source>
</evidence>
<feature type="transmembrane region" description="Helical" evidence="1">
    <location>
        <begin position="180"/>
        <end position="202"/>
    </location>
</feature>
<feature type="transmembrane region" description="Helical" evidence="1">
    <location>
        <begin position="394"/>
        <end position="414"/>
    </location>
</feature>
<reference evidence="2 3" key="1">
    <citation type="submission" date="2017-04" db="EMBL/GenBank/DDBJ databases">
        <title>Novel microbial lineages endemic to geothermal iron-oxide mats fill important gaps in the evolutionary history of Archaea.</title>
        <authorList>
            <person name="Jay Z.J."/>
            <person name="Beam J.P."/>
            <person name="Dlakic M."/>
            <person name="Rusch D.B."/>
            <person name="Kozubal M.A."/>
            <person name="Inskeep W.P."/>
        </authorList>
    </citation>
    <scope>NUCLEOTIDE SEQUENCE [LARGE SCALE GENOMIC DNA]</scope>
    <source>
        <strain evidence="2">BE_D</strain>
    </source>
</reference>
<proteinExistence type="predicted"/>
<feature type="transmembrane region" description="Helical" evidence="1">
    <location>
        <begin position="367"/>
        <end position="387"/>
    </location>
</feature>
<feature type="transmembrane region" description="Helical" evidence="1">
    <location>
        <begin position="325"/>
        <end position="347"/>
    </location>
</feature>
<comment type="caution">
    <text evidence="2">The sequence shown here is derived from an EMBL/GenBank/DDBJ whole genome shotgun (WGS) entry which is preliminary data.</text>
</comment>
<dbReference type="AlphaFoldDB" id="A0A2R6CCC9"/>
<keyword evidence="1" id="KW-1133">Transmembrane helix</keyword>
<organism evidence="2 3">
    <name type="scientific">Candidatus Marsarchaeota G2 archaeon BE_D</name>
    <dbReference type="NCBI Taxonomy" id="1978158"/>
    <lineage>
        <taxon>Archaea</taxon>
        <taxon>Candidatus Marsarchaeota</taxon>
        <taxon>Candidatus Marsarchaeota group 2</taxon>
    </lineage>
</organism>